<accession>C3XRQ4</accession>
<feature type="compositionally biased region" description="Low complexity" evidence="1">
    <location>
        <begin position="131"/>
        <end position="142"/>
    </location>
</feature>
<reference evidence="2" key="1">
    <citation type="journal article" date="2008" name="Nature">
        <title>The amphioxus genome and the evolution of the chordate karyotype.</title>
        <authorList>
            <consortium name="US DOE Joint Genome Institute (JGI-PGF)"/>
            <person name="Putnam N.H."/>
            <person name="Butts T."/>
            <person name="Ferrier D.E.K."/>
            <person name="Furlong R.F."/>
            <person name="Hellsten U."/>
            <person name="Kawashima T."/>
            <person name="Robinson-Rechavi M."/>
            <person name="Shoguchi E."/>
            <person name="Terry A."/>
            <person name="Yu J.-K."/>
            <person name="Benito-Gutierrez E.L."/>
            <person name="Dubchak I."/>
            <person name="Garcia-Fernandez J."/>
            <person name="Gibson-Brown J.J."/>
            <person name="Grigoriev I.V."/>
            <person name="Horton A.C."/>
            <person name="de Jong P.J."/>
            <person name="Jurka J."/>
            <person name="Kapitonov V.V."/>
            <person name="Kohara Y."/>
            <person name="Kuroki Y."/>
            <person name="Lindquist E."/>
            <person name="Lucas S."/>
            <person name="Osoegawa K."/>
            <person name="Pennacchio L.A."/>
            <person name="Salamov A.A."/>
            <person name="Satou Y."/>
            <person name="Sauka-Spengler T."/>
            <person name="Schmutz J."/>
            <person name="Shin-I T."/>
            <person name="Toyoda A."/>
            <person name="Bronner-Fraser M."/>
            <person name="Fujiyama A."/>
            <person name="Holland L.Z."/>
            <person name="Holland P.W.H."/>
            <person name="Satoh N."/>
            <person name="Rokhsar D.S."/>
        </authorList>
    </citation>
    <scope>NUCLEOTIDE SEQUENCE [LARGE SCALE GENOMIC DNA]</scope>
    <source>
        <strain evidence="2">S238N-H82</strain>
        <tissue evidence="2">Testes</tissue>
    </source>
</reference>
<feature type="compositionally biased region" description="Basic and acidic residues" evidence="1">
    <location>
        <begin position="175"/>
        <end position="184"/>
    </location>
</feature>
<dbReference type="CDD" id="cd23767">
    <property type="entry name" value="IQCD"/>
    <property type="match status" value="1"/>
</dbReference>
<gene>
    <name evidence="2" type="ORF">BRAFLDRAFT_68348</name>
</gene>
<dbReference type="PROSITE" id="PS50096">
    <property type="entry name" value="IQ"/>
    <property type="match status" value="1"/>
</dbReference>
<feature type="region of interest" description="Disordered" evidence="1">
    <location>
        <begin position="339"/>
        <end position="367"/>
    </location>
</feature>
<feature type="compositionally biased region" description="Acidic residues" evidence="1">
    <location>
        <begin position="102"/>
        <end position="113"/>
    </location>
</feature>
<feature type="compositionally biased region" description="Basic and acidic residues" evidence="1">
    <location>
        <begin position="191"/>
        <end position="213"/>
    </location>
</feature>
<dbReference type="eggNOG" id="ENOG502S5Q0">
    <property type="taxonomic scope" value="Eukaryota"/>
</dbReference>
<dbReference type="EMBL" id="GG666456">
    <property type="protein sequence ID" value="EEN69372.1"/>
    <property type="molecule type" value="Genomic_DNA"/>
</dbReference>
<feature type="compositionally biased region" description="Basic residues" evidence="1">
    <location>
        <begin position="156"/>
        <end position="174"/>
    </location>
</feature>
<organism>
    <name type="scientific">Branchiostoma floridae</name>
    <name type="common">Florida lancelet</name>
    <name type="synonym">Amphioxus</name>
    <dbReference type="NCBI Taxonomy" id="7739"/>
    <lineage>
        <taxon>Eukaryota</taxon>
        <taxon>Metazoa</taxon>
        <taxon>Chordata</taxon>
        <taxon>Cephalochordata</taxon>
        <taxon>Leptocardii</taxon>
        <taxon>Amphioxiformes</taxon>
        <taxon>Branchiostomatidae</taxon>
        <taxon>Branchiostoma</taxon>
    </lineage>
</organism>
<feature type="region of interest" description="Disordered" evidence="1">
    <location>
        <begin position="22"/>
        <end position="219"/>
    </location>
</feature>
<evidence type="ECO:0000256" key="1">
    <source>
        <dbReference type="SAM" id="MobiDB-lite"/>
    </source>
</evidence>
<proteinExistence type="predicted"/>
<feature type="compositionally biased region" description="Basic and acidic residues" evidence="1">
    <location>
        <begin position="22"/>
        <end position="40"/>
    </location>
</feature>
<evidence type="ECO:0000313" key="2">
    <source>
        <dbReference type="EMBL" id="EEN69372.1"/>
    </source>
</evidence>
<protein>
    <submittedName>
        <fullName evidence="2">Uncharacterized protein</fullName>
    </submittedName>
</protein>
<dbReference type="AlphaFoldDB" id="C3XRQ4"/>
<dbReference type="InParanoid" id="C3XRQ4"/>
<name>C3XRQ4_BRAFL</name>
<sequence>MTTAHPERNWTQLQEGLNRVRKELGGGKPHASLEPEDKPARVMSAGKHKHIYPSRRTPPQLPQLRLSTPPEYYSDDDLRRGRRKVVPPVKPKRDAFQRPVSDEDSYDSGESSDEDRAYPYHNGPAPPQPYPYGYYQPPMVYPAMPAFYPQPQPQPHHQRSKRRDRGKSKAKGRYRPQDKGDTRVKHLGSRRAAETHRSHRDAATHTVEERGIQADESDTVQDARALSKFKAKESLNYTPIVNDFADKKTNYPKAAGGRMDPLEVGYLRPKQAVYDTANLYAHRRPSPQLGTSLYPYDPALDTYKYIHPDQHKPSYSPVMRRPLADPSQAATAIQKTFRGYSTRKTTPSRDPARVGGGITDSGPSQPDTSALDELFAYDMAEGYIDGYLSESLIPKALTDLLAPETTARLHYDRVLRNFVVSFINTLLDDEAIPDVLIGVLKTDAPKVGMSAALHFQSDRRFAQNYVDSLIEEMMEEELVPDILIEVLSEHGNQTAQAPVIYSPRLPHGLTAAHEDLAAGVTEDFLNSQLKPQLRDVVLESNRELVDRYFAEKSFDPRLIRDVSDEIMEEVVQEGTEGAIKGAIADMVGDTIYRGAAYDWTMDLATDVIGEFMPDIVREAVFDVILEQMIDTEIVSEVVEEEARSTSTQVLEKYDNAVQRRELREVASRANKRLLDGVFLHHLLNLFARDGQVMSREDLALKALDGIVLDNLLKQYFIVRNNRQFTLDNWPTKRLHEKVVTDTAVDVVLTELGQQLDEDMEDLHEYEWQLEDPDSKNDSGRLFDALKVIADIEYVLRRDRIAVDFWDFGSNVWLQLEQ</sequence>